<gene>
    <name evidence="1" type="ORF">H8S56_11700</name>
</gene>
<protein>
    <submittedName>
        <fullName evidence="1">Uncharacterized protein</fullName>
    </submittedName>
</protein>
<reference evidence="1 2" key="1">
    <citation type="submission" date="2020-08" db="EMBL/GenBank/DDBJ databases">
        <title>Putative novel bacterial strains isolated from necrotic wheat leaf tissues caused by Xanthomonas translucens.</title>
        <authorList>
            <person name="Tambong J.T."/>
        </authorList>
    </citation>
    <scope>NUCLEOTIDE SEQUENCE [LARGE SCALE GENOMIC DNA]</scope>
    <source>
        <strain evidence="1 2">DOAB 1067</strain>
    </source>
</reference>
<dbReference type="Proteomes" id="UP000660131">
    <property type="component" value="Unassembled WGS sequence"/>
</dbReference>
<sequence length="148" mass="16840">MKYILWSLVEGMGMSYLGVHLNFCRAVPFEWYDAGLVVVSGDGPNICGHALLRVGKFYFHIAGLVARPYYMDEAGYKRYLAESSKIEIFRRRVMVKNSEAAQRKLEALSARPWHWLGIPNNCVSYVEEIFNAGGASESLLSNCPVRWR</sequence>
<dbReference type="RefSeq" id="WP_187518722.1">
    <property type="nucleotide sequence ID" value="NZ_JACONV010000006.1"/>
</dbReference>
<keyword evidence="2" id="KW-1185">Reference proteome</keyword>
<proteinExistence type="predicted"/>
<dbReference type="EMBL" id="JACONV010000006">
    <property type="protein sequence ID" value="MBC3955672.1"/>
    <property type="molecule type" value="Genomic_DNA"/>
</dbReference>
<evidence type="ECO:0000313" key="2">
    <source>
        <dbReference type="Proteomes" id="UP000660131"/>
    </source>
</evidence>
<comment type="caution">
    <text evidence="1">The sequence shown here is derived from an EMBL/GenBank/DDBJ whole genome shotgun (WGS) entry which is preliminary data.</text>
</comment>
<evidence type="ECO:0000313" key="1">
    <source>
        <dbReference type="EMBL" id="MBC3955672.1"/>
    </source>
</evidence>
<name>A0ABR7BET6_9PSED</name>
<organism evidence="1 2">
    <name type="scientific">Pseudomonas triticifolii</name>
    <dbReference type="NCBI Taxonomy" id="2762592"/>
    <lineage>
        <taxon>Bacteria</taxon>
        <taxon>Pseudomonadati</taxon>
        <taxon>Pseudomonadota</taxon>
        <taxon>Gammaproteobacteria</taxon>
        <taxon>Pseudomonadales</taxon>
        <taxon>Pseudomonadaceae</taxon>
        <taxon>Pseudomonas</taxon>
    </lineage>
</organism>
<accession>A0ABR7BET6</accession>